<evidence type="ECO:0000313" key="1">
    <source>
        <dbReference type="EMBL" id="OGZ84408.1"/>
    </source>
</evidence>
<dbReference type="AlphaFoldDB" id="A0A1G2JDQ6"/>
<proteinExistence type="predicted"/>
<sequence>MTKFTNLYDFIDFAKANRKYPANTANNLKSALKIFEKELNAEELKSIQMVEDSVGEIFRSVAIANKNKSIISLNTYKARLLKVIADYKKYGADPSKIQHWTLKKRASTPMLTKKDKTDKENISLSDSIHSPVDNNHKIEFSLENGAKALLSLPRDIQPNEIKTIKAILDSLIAKE</sequence>
<evidence type="ECO:0000313" key="2">
    <source>
        <dbReference type="Proteomes" id="UP000177751"/>
    </source>
</evidence>
<name>A0A1G2JDQ6_9BACT</name>
<accession>A0A1G2JDQ6</accession>
<dbReference type="Proteomes" id="UP000177751">
    <property type="component" value="Unassembled WGS sequence"/>
</dbReference>
<comment type="caution">
    <text evidence="1">The sequence shown here is derived from an EMBL/GenBank/DDBJ whole genome shotgun (WGS) entry which is preliminary data.</text>
</comment>
<dbReference type="EMBL" id="MHPP01000017">
    <property type="protein sequence ID" value="OGZ84408.1"/>
    <property type="molecule type" value="Genomic_DNA"/>
</dbReference>
<gene>
    <name evidence="1" type="ORF">A2401_00460</name>
</gene>
<organism evidence="1 2">
    <name type="scientific">Candidatus Staskawiczbacteria bacterium RIFOXYC1_FULL_38_18</name>
    <dbReference type="NCBI Taxonomy" id="1802229"/>
    <lineage>
        <taxon>Bacteria</taxon>
        <taxon>Candidatus Staskawicziibacteriota</taxon>
    </lineage>
</organism>
<dbReference type="STRING" id="1802229.A2401_00460"/>
<reference evidence="1 2" key="1">
    <citation type="journal article" date="2016" name="Nat. Commun.">
        <title>Thousands of microbial genomes shed light on interconnected biogeochemical processes in an aquifer system.</title>
        <authorList>
            <person name="Anantharaman K."/>
            <person name="Brown C.T."/>
            <person name="Hug L.A."/>
            <person name="Sharon I."/>
            <person name="Castelle C.J."/>
            <person name="Probst A.J."/>
            <person name="Thomas B.C."/>
            <person name="Singh A."/>
            <person name="Wilkins M.J."/>
            <person name="Karaoz U."/>
            <person name="Brodie E.L."/>
            <person name="Williams K.H."/>
            <person name="Hubbard S.S."/>
            <person name="Banfield J.F."/>
        </authorList>
    </citation>
    <scope>NUCLEOTIDE SEQUENCE [LARGE SCALE GENOMIC DNA]</scope>
</reference>
<protein>
    <submittedName>
        <fullName evidence="1">Uncharacterized protein</fullName>
    </submittedName>
</protein>